<evidence type="ECO:0000313" key="2">
    <source>
        <dbReference type="Proteomes" id="UP000051380"/>
    </source>
</evidence>
<dbReference type="AlphaFoldDB" id="A0A0R3CQL4"/>
<proteinExistence type="predicted"/>
<reference evidence="1 2" key="1">
    <citation type="submission" date="2015-09" db="EMBL/GenBank/DDBJ databases">
        <title>Draft Genome Sequence of the Strain BR 3267 (Bradyrhizobium yuanmingense) recommended as inoculant for cowpea in Brazil.</title>
        <authorList>
            <person name="Simoes-Araujo J.L."/>
            <person name="Zilli J.E."/>
        </authorList>
    </citation>
    <scope>NUCLEOTIDE SEQUENCE [LARGE SCALE GENOMIC DNA]</scope>
    <source>
        <strain evidence="1 2">BR3267</strain>
    </source>
</reference>
<gene>
    <name evidence="1" type="ORF">AOQ72_12370</name>
</gene>
<sequence length="79" mass="8972">MEEIYFDALDHTAQRLAERRNFHPENHSGDFITFLRDAYGIREAQAPEDLGNGMIWRLNNNAKTLFLSGDARVETGCSG</sequence>
<dbReference type="EMBL" id="LJYF01000009">
    <property type="protein sequence ID" value="KRP99943.1"/>
    <property type="molecule type" value="Genomic_DNA"/>
</dbReference>
<name>A0A0R3CQL4_9BRAD</name>
<protein>
    <submittedName>
        <fullName evidence="1">Uncharacterized protein</fullName>
    </submittedName>
</protein>
<accession>A0A0R3CQL4</accession>
<dbReference type="Proteomes" id="UP000051380">
    <property type="component" value="Unassembled WGS sequence"/>
</dbReference>
<dbReference type="RefSeq" id="WP_057026733.1">
    <property type="nucleotide sequence ID" value="NZ_LJYF01000009.1"/>
</dbReference>
<organism evidence="1 2">
    <name type="scientific">Bradyrhizobium yuanmingense</name>
    <dbReference type="NCBI Taxonomy" id="108015"/>
    <lineage>
        <taxon>Bacteria</taxon>
        <taxon>Pseudomonadati</taxon>
        <taxon>Pseudomonadota</taxon>
        <taxon>Alphaproteobacteria</taxon>
        <taxon>Hyphomicrobiales</taxon>
        <taxon>Nitrobacteraceae</taxon>
        <taxon>Bradyrhizobium</taxon>
    </lineage>
</organism>
<evidence type="ECO:0000313" key="1">
    <source>
        <dbReference type="EMBL" id="KRP99943.1"/>
    </source>
</evidence>
<comment type="caution">
    <text evidence="1">The sequence shown here is derived from an EMBL/GenBank/DDBJ whole genome shotgun (WGS) entry which is preliminary data.</text>
</comment>